<evidence type="ECO:0000256" key="1">
    <source>
        <dbReference type="ARBA" id="ARBA00004251"/>
    </source>
</evidence>
<dbReference type="GO" id="GO:0005886">
    <property type="term" value="C:plasma membrane"/>
    <property type="evidence" value="ECO:0007669"/>
    <property type="project" value="UniProtKB-SubCell"/>
</dbReference>
<dbReference type="InterPro" id="IPR019825">
    <property type="entry name" value="Lectin_legB_Mn/Ca_BS"/>
</dbReference>
<evidence type="ECO:0000259" key="23">
    <source>
        <dbReference type="PROSITE" id="PS50011"/>
    </source>
</evidence>
<gene>
    <name evidence="24" type="ORF">LSALG_LOCUS26968</name>
</gene>
<dbReference type="SUPFAM" id="SSF56112">
    <property type="entry name" value="Protein kinase-like (PK-like)"/>
    <property type="match status" value="1"/>
</dbReference>
<evidence type="ECO:0000256" key="19">
    <source>
        <dbReference type="ARBA" id="ARBA00048679"/>
    </source>
</evidence>
<evidence type="ECO:0000256" key="4">
    <source>
        <dbReference type="ARBA" id="ARBA00012513"/>
    </source>
</evidence>
<dbReference type="EC" id="2.7.11.1" evidence="4"/>
<dbReference type="PANTHER" id="PTHR27007">
    <property type="match status" value="1"/>
</dbReference>
<dbReference type="Proteomes" id="UP001177003">
    <property type="component" value="Chromosome 5"/>
</dbReference>
<keyword evidence="15 21" id="KW-0472">Membrane</keyword>
<keyword evidence="8 21" id="KW-0812">Transmembrane</keyword>
<keyword evidence="9 22" id="KW-0732">Signal</keyword>
<evidence type="ECO:0000313" key="24">
    <source>
        <dbReference type="EMBL" id="CAI9287612.1"/>
    </source>
</evidence>
<dbReference type="FunFam" id="1.10.510.10:FF:000108">
    <property type="entry name" value="L-type lectin-domain containing receptor kinase S.4"/>
    <property type="match status" value="1"/>
</dbReference>
<dbReference type="Gene3D" id="1.10.510.10">
    <property type="entry name" value="Transferase(Phosphotransferase) domain 1"/>
    <property type="match status" value="1"/>
</dbReference>
<evidence type="ECO:0000256" key="9">
    <source>
        <dbReference type="ARBA" id="ARBA00022729"/>
    </source>
</evidence>
<dbReference type="GO" id="GO:0004674">
    <property type="term" value="F:protein serine/threonine kinase activity"/>
    <property type="evidence" value="ECO:0007669"/>
    <property type="project" value="UniProtKB-KW"/>
</dbReference>
<dbReference type="InterPro" id="IPR050528">
    <property type="entry name" value="L-type_Lectin-RKs"/>
</dbReference>
<protein>
    <recommendedName>
        <fullName evidence="4">non-specific serine/threonine protein kinase</fullName>
        <ecNumber evidence="4">2.7.11.1</ecNumber>
    </recommendedName>
</protein>
<evidence type="ECO:0000256" key="12">
    <source>
        <dbReference type="ARBA" id="ARBA00022777"/>
    </source>
</evidence>
<proteinExistence type="inferred from homology"/>
<dbReference type="FunFam" id="2.60.120.200:FF:000112">
    <property type="entry name" value="L-type lectin-domain containing receptor kinase V.9"/>
    <property type="match status" value="1"/>
</dbReference>
<comment type="catalytic activity">
    <reaction evidence="18">
        <text>L-threonyl-[protein] + ATP = O-phospho-L-threonyl-[protein] + ADP + H(+)</text>
        <dbReference type="Rhea" id="RHEA:46608"/>
        <dbReference type="Rhea" id="RHEA-COMP:11060"/>
        <dbReference type="Rhea" id="RHEA-COMP:11605"/>
        <dbReference type="ChEBI" id="CHEBI:15378"/>
        <dbReference type="ChEBI" id="CHEBI:30013"/>
        <dbReference type="ChEBI" id="CHEBI:30616"/>
        <dbReference type="ChEBI" id="CHEBI:61977"/>
        <dbReference type="ChEBI" id="CHEBI:456216"/>
        <dbReference type="EC" id="2.7.11.1"/>
    </reaction>
</comment>
<dbReference type="PROSITE" id="PS00107">
    <property type="entry name" value="PROTEIN_KINASE_ATP"/>
    <property type="match status" value="1"/>
</dbReference>
<evidence type="ECO:0000256" key="10">
    <source>
        <dbReference type="ARBA" id="ARBA00022734"/>
    </source>
</evidence>
<evidence type="ECO:0000256" key="7">
    <source>
        <dbReference type="ARBA" id="ARBA00022679"/>
    </source>
</evidence>
<dbReference type="CDD" id="cd14066">
    <property type="entry name" value="STKc_IRAK"/>
    <property type="match status" value="1"/>
</dbReference>
<feature type="chain" id="PRO_5041301454" description="non-specific serine/threonine protein kinase" evidence="22">
    <location>
        <begin position="21"/>
        <end position="679"/>
    </location>
</feature>
<name>A0AA35Z8W5_LACSI</name>
<dbReference type="AlphaFoldDB" id="A0AA35Z8W5"/>
<dbReference type="PROSITE" id="PS00108">
    <property type="entry name" value="PROTEIN_KINASE_ST"/>
    <property type="match status" value="1"/>
</dbReference>
<keyword evidence="16" id="KW-0675">Receptor</keyword>
<evidence type="ECO:0000256" key="6">
    <source>
        <dbReference type="ARBA" id="ARBA00022527"/>
    </source>
</evidence>
<evidence type="ECO:0000256" key="21">
    <source>
        <dbReference type="SAM" id="Phobius"/>
    </source>
</evidence>
<evidence type="ECO:0000256" key="8">
    <source>
        <dbReference type="ARBA" id="ARBA00022692"/>
    </source>
</evidence>
<evidence type="ECO:0000256" key="15">
    <source>
        <dbReference type="ARBA" id="ARBA00023136"/>
    </source>
</evidence>
<keyword evidence="13 20" id="KW-0067">ATP-binding</keyword>
<keyword evidence="17" id="KW-0325">Glycoprotein</keyword>
<dbReference type="PROSITE" id="PS50011">
    <property type="entry name" value="PROTEIN_KINASE_DOM"/>
    <property type="match status" value="1"/>
</dbReference>
<evidence type="ECO:0000256" key="11">
    <source>
        <dbReference type="ARBA" id="ARBA00022741"/>
    </source>
</evidence>
<feature type="domain" description="Protein kinase" evidence="23">
    <location>
        <begin position="354"/>
        <end position="632"/>
    </location>
</feature>
<dbReference type="Gene3D" id="3.30.200.20">
    <property type="entry name" value="Phosphorylase Kinase, domain 1"/>
    <property type="match status" value="1"/>
</dbReference>
<evidence type="ECO:0000256" key="5">
    <source>
        <dbReference type="ARBA" id="ARBA00022475"/>
    </source>
</evidence>
<keyword evidence="25" id="KW-1185">Reference proteome</keyword>
<dbReference type="Pfam" id="PF00139">
    <property type="entry name" value="Lectin_legB"/>
    <property type="match status" value="1"/>
</dbReference>
<accession>A0AA35Z8W5</accession>
<dbReference type="GO" id="GO:0030246">
    <property type="term" value="F:carbohydrate binding"/>
    <property type="evidence" value="ECO:0007669"/>
    <property type="project" value="UniProtKB-KW"/>
</dbReference>
<dbReference type="FunFam" id="3.30.200.20:FF:000178">
    <property type="entry name" value="serine/threonine-protein kinase PBS1-like"/>
    <property type="match status" value="1"/>
</dbReference>
<evidence type="ECO:0000256" key="22">
    <source>
        <dbReference type="SAM" id="SignalP"/>
    </source>
</evidence>
<dbReference type="SMART" id="SM00220">
    <property type="entry name" value="S_TKc"/>
    <property type="match status" value="1"/>
</dbReference>
<comment type="subcellular location">
    <subcellularLocation>
        <location evidence="1">Cell membrane</location>
        <topology evidence="1">Single-pass type I membrane protein</topology>
    </subcellularLocation>
</comment>
<sequence length="679" mass="75940">MILIQPLFLLLLLLLAGAEAASTVSTDNNGFSFLFKDSQLDGVREIQPDGRVVHSNDTEMFGVGHTFYSRPFRFKNSHTSNALSFSTSFVFGIIPENPLFTFHGMTFAIAPSKAVTDASSSQHLGLFNRTNDGNASNHIVAVEFDTFRNLELDDMDGNHVGLDINSIESVFAATAGYYKINGGFQTLTLASSREIRAWVDYDGVEKTLNVTLAPLPFKLKPQKPLVTWKKDLSPFLLEEMYVGFTSATGVLLQTFYVVGWSFQMNGKAQEIDRSKIPPLPLMKKSTKKTKMALEIGLSLGGILLVLLSISILAIVLFQRRKRKFEFEEALESWEVQYGPCRFSYKDLFIATKGFKESELLGKGGFGQVYKGTLLDLGAQVAVKKIWHTSSQGMKEFVAEIATIGRLRHPNLVRLLGYCRRKGELFLVYDYMPNTSLDKFIFNSNPKSTLTWKQRVKIIIDVAKALAYLHEWCEVIIHRDIKASNVLLDAELNGKLGDFGLARFGNNNGTDAKTTHLAGTLGYIAPELARKGKATTATDTFAFGTFCLEVVCGRRPVELQGREEAVILVDYVWDCWYKEQLSEVVDPKLRDDYETEEMELVLKVGLLCSHVVSVLRPSMSQVLKFLLGKEPLPPDFNGVLKIRDDNWSQLGHASSSSYFLQIHYSGTLEPITHSLMFSGR</sequence>
<evidence type="ECO:0000256" key="2">
    <source>
        <dbReference type="ARBA" id="ARBA00008536"/>
    </source>
</evidence>
<evidence type="ECO:0000256" key="3">
    <source>
        <dbReference type="ARBA" id="ARBA00010217"/>
    </source>
</evidence>
<dbReference type="InterPro" id="IPR011009">
    <property type="entry name" value="Kinase-like_dom_sf"/>
</dbReference>
<dbReference type="Pfam" id="PF00069">
    <property type="entry name" value="Pkinase"/>
    <property type="match status" value="1"/>
</dbReference>
<dbReference type="GO" id="GO:0005524">
    <property type="term" value="F:ATP binding"/>
    <property type="evidence" value="ECO:0007669"/>
    <property type="project" value="UniProtKB-UniRule"/>
</dbReference>
<dbReference type="InterPro" id="IPR001220">
    <property type="entry name" value="Legume_lectin_dom"/>
</dbReference>
<keyword evidence="7" id="KW-0808">Transferase</keyword>
<dbReference type="EMBL" id="OX465081">
    <property type="protein sequence ID" value="CAI9287612.1"/>
    <property type="molecule type" value="Genomic_DNA"/>
</dbReference>
<feature type="transmembrane region" description="Helical" evidence="21">
    <location>
        <begin position="295"/>
        <end position="317"/>
    </location>
</feature>
<feature type="binding site" evidence="20">
    <location>
        <position position="384"/>
    </location>
    <ligand>
        <name>ATP</name>
        <dbReference type="ChEBI" id="CHEBI:30616"/>
    </ligand>
</feature>
<evidence type="ECO:0000256" key="20">
    <source>
        <dbReference type="PROSITE-ProRule" id="PRU10141"/>
    </source>
</evidence>
<evidence type="ECO:0000256" key="18">
    <source>
        <dbReference type="ARBA" id="ARBA00047899"/>
    </source>
</evidence>
<reference evidence="24" key="1">
    <citation type="submission" date="2023-04" db="EMBL/GenBank/DDBJ databases">
        <authorList>
            <person name="Vijverberg K."/>
            <person name="Xiong W."/>
            <person name="Schranz E."/>
        </authorList>
    </citation>
    <scope>NUCLEOTIDE SEQUENCE</scope>
</reference>
<evidence type="ECO:0000256" key="14">
    <source>
        <dbReference type="ARBA" id="ARBA00022989"/>
    </source>
</evidence>
<dbReference type="CDD" id="cd06899">
    <property type="entry name" value="lectin_legume_LecRK_Arcelin_ConA"/>
    <property type="match status" value="1"/>
</dbReference>
<keyword evidence="14 21" id="KW-1133">Transmembrane helix</keyword>
<comment type="similarity">
    <text evidence="3">In the C-terminal section; belongs to the protein kinase superfamily. Ser/Thr protein kinase family.</text>
</comment>
<comment type="similarity">
    <text evidence="2">In the N-terminal section; belongs to the leguminous lectin family.</text>
</comment>
<evidence type="ECO:0000256" key="16">
    <source>
        <dbReference type="ARBA" id="ARBA00023170"/>
    </source>
</evidence>
<dbReference type="Gene3D" id="2.60.120.200">
    <property type="match status" value="1"/>
</dbReference>
<feature type="signal peptide" evidence="22">
    <location>
        <begin position="1"/>
        <end position="20"/>
    </location>
</feature>
<dbReference type="InterPro" id="IPR017441">
    <property type="entry name" value="Protein_kinase_ATP_BS"/>
</dbReference>
<organism evidence="24 25">
    <name type="scientific">Lactuca saligna</name>
    <name type="common">Willowleaf lettuce</name>
    <dbReference type="NCBI Taxonomy" id="75948"/>
    <lineage>
        <taxon>Eukaryota</taxon>
        <taxon>Viridiplantae</taxon>
        <taxon>Streptophyta</taxon>
        <taxon>Embryophyta</taxon>
        <taxon>Tracheophyta</taxon>
        <taxon>Spermatophyta</taxon>
        <taxon>Magnoliopsida</taxon>
        <taxon>eudicotyledons</taxon>
        <taxon>Gunneridae</taxon>
        <taxon>Pentapetalae</taxon>
        <taxon>asterids</taxon>
        <taxon>campanulids</taxon>
        <taxon>Asterales</taxon>
        <taxon>Asteraceae</taxon>
        <taxon>Cichorioideae</taxon>
        <taxon>Cichorieae</taxon>
        <taxon>Lactucinae</taxon>
        <taxon>Lactuca</taxon>
    </lineage>
</organism>
<dbReference type="InterPro" id="IPR008271">
    <property type="entry name" value="Ser/Thr_kinase_AS"/>
</dbReference>
<dbReference type="InterPro" id="IPR013320">
    <property type="entry name" value="ConA-like_dom_sf"/>
</dbReference>
<dbReference type="InterPro" id="IPR000719">
    <property type="entry name" value="Prot_kinase_dom"/>
</dbReference>
<evidence type="ECO:0000256" key="17">
    <source>
        <dbReference type="ARBA" id="ARBA00023180"/>
    </source>
</evidence>
<comment type="catalytic activity">
    <reaction evidence="19">
        <text>L-seryl-[protein] + ATP = O-phospho-L-seryl-[protein] + ADP + H(+)</text>
        <dbReference type="Rhea" id="RHEA:17989"/>
        <dbReference type="Rhea" id="RHEA-COMP:9863"/>
        <dbReference type="Rhea" id="RHEA-COMP:11604"/>
        <dbReference type="ChEBI" id="CHEBI:15378"/>
        <dbReference type="ChEBI" id="CHEBI:29999"/>
        <dbReference type="ChEBI" id="CHEBI:30616"/>
        <dbReference type="ChEBI" id="CHEBI:83421"/>
        <dbReference type="ChEBI" id="CHEBI:456216"/>
        <dbReference type="EC" id="2.7.11.1"/>
    </reaction>
</comment>
<keyword evidence="12" id="KW-0418">Kinase</keyword>
<keyword evidence="5" id="KW-1003">Cell membrane</keyword>
<keyword evidence="6" id="KW-0723">Serine/threonine-protein kinase</keyword>
<evidence type="ECO:0000256" key="13">
    <source>
        <dbReference type="ARBA" id="ARBA00022840"/>
    </source>
</evidence>
<dbReference type="SUPFAM" id="SSF49899">
    <property type="entry name" value="Concanavalin A-like lectins/glucanases"/>
    <property type="match status" value="1"/>
</dbReference>
<dbReference type="PROSITE" id="PS00307">
    <property type="entry name" value="LECTIN_LEGUME_BETA"/>
    <property type="match status" value="1"/>
</dbReference>
<keyword evidence="10" id="KW-0430">Lectin</keyword>
<evidence type="ECO:0000313" key="25">
    <source>
        <dbReference type="Proteomes" id="UP001177003"/>
    </source>
</evidence>
<keyword evidence="11 20" id="KW-0547">Nucleotide-binding</keyword>